<evidence type="ECO:0000313" key="2">
    <source>
        <dbReference type="Proteomes" id="UP000241848"/>
    </source>
</evidence>
<dbReference type="Proteomes" id="UP000241848">
    <property type="component" value="Unassembled WGS sequence"/>
</dbReference>
<protein>
    <submittedName>
        <fullName evidence="1">Uncharacterized protein</fullName>
    </submittedName>
</protein>
<comment type="caution">
    <text evidence="1">The sequence shown here is derived from an EMBL/GenBank/DDBJ whole genome shotgun (WGS) entry which is preliminary data.</text>
</comment>
<gene>
    <name evidence="1" type="ORF">C7B45_15560</name>
</gene>
<sequence length="74" mass="8033">MPRGPHSGLCGGPGVAREGESEGLAEQFWAVIEEMNRSAKVRERSSLHYGGEGILHPPWRTKVCAGGTERKIFA</sequence>
<dbReference type="AlphaFoldDB" id="A0A2T2WDI1"/>
<reference evidence="1 2" key="1">
    <citation type="journal article" date="2014" name="BMC Genomics">
        <title>Comparison of environmental and isolate Sulfobacillus genomes reveals diverse carbon, sulfur, nitrogen, and hydrogen metabolisms.</title>
        <authorList>
            <person name="Justice N.B."/>
            <person name="Norman A."/>
            <person name="Brown C.T."/>
            <person name="Singh A."/>
            <person name="Thomas B.C."/>
            <person name="Banfield J.F."/>
        </authorList>
    </citation>
    <scope>NUCLEOTIDE SEQUENCE [LARGE SCALE GENOMIC DNA]</scope>
    <source>
        <strain evidence="1">AMDSBA3</strain>
    </source>
</reference>
<dbReference type="EMBL" id="PXYV01000071">
    <property type="protein sequence ID" value="PSR20284.1"/>
    <property type="molecule type" value="Genomic_DNA"/>
</dbReference>
<accession>A0A2T2WDI1</accession>
<organism evidence="1 2">
    <name type="scientific">Sulfobacillus acidophilus</name>
    <dbReference type="NCBI Taxonomy" id="53633"/>
    <lineage>
        <taxon>Bacteria</taxon>
        <taxon>Bacillati</taxon>
        <taxon>Bacillota</taxon>
        <taxon>Clostridia</taxon>
        <taxon>Eubacteriales</taxon>
        <taxon>Clostridiales Family XVII. Incertae Sedis</taxon>
        <taxon>Sulfobacillus</taxon>
    </lineage>
</organism>
<name>A0A2T2WDI1_9FIRM</name>
<proteinExistence type="predicted"/>
<evidence type="ECO:0000313" key="1">
    <source>
        <dbReference type="EMBL" id="PSR20284.1"/>
    </source>
</evidence>